<feature type="region of interest" description="Disordered" evidence="2">
    <location>
        <begin position="469"/>
        <end position="559"/>
    </location>
</feature>
<sequence length="559" mass="60880">MAPIPKAVGRIKLDCPLQPGCPLEVAAVPKLCQEFGPEHYGAEDIADFLQRLVASDPQGLHRIHVDGSSGRLQLWHHGGACRGRAQGSRLVPWGGLALRCSSLSCTFFFLFSLSLRTDYLLDHFCDEGKMPRQSDMAKGVKGLGTYCGLRKSFLYPPQGSKPCPPSPSAPSPGGSDSLLQVAMPQKLLLTEEEANHLAEELVAEEERMKQRAEKKRLKKKRQKDRKRQERLEQEGGEPKVMATPNGDGSPPSSPGNPPQGQCSEEEDSLDLSSTFVSLALRKVGDWPPSARREKGLSQEPRGKSRSPKGKMGQEEASSPIEESPRQSPKAEASPGLLAVALQQSQELATLGTSFAQNGFYHKAVVLFTQALKLNPRDYRLFGNRSFCHERLGQSMWALADAQVALTLRPGWPRGLFRLGKALMGLQRFEEAAAVFQETLRGGSQPDAARELHSCLLHLALQNQRGGIREPLLSTGFPQPFSQAGPGTSSLLSDIRPPSTGPRAAGLLSPPLHYPPSHLSHCNSPLPQTQSRSPHPLHLRGTSKGSGILGHRPQHLPQAR</sequence>
<protein>
    <submittedName>
        <fullName evidence="4">Tetratricopeptide repeat protein 31 isoform X1</fullName>
    </submittedName>
</protein>
<dbReference type="AlphaFoldDB" id="A0A2Y9JR77"/>
<keyword evidence="3" id="KW-1185">Reference proteome</keyword>
<feature type="region of interest" description="Disordered" evidence="2">
    <location>
        <begin position="158"/>
        <end position="178"/>
    </location>
</feature>
<dbReference type="InterPro" id="IPR019734">
    <property type="entry name" value="TPR_rpt"/>
</dbReference>
<evidence type="ECO:0000313" key="3">
    <source>
        <dbReference type="Proteomes" id="UP000248482"/>
    </source>
</evidence>
<dbReference type="STRING" id="391180.A0A2Y9JR77"/>
<accession>A0A2Y9JR77</accession>
<proteinExistence type="predicted"/>
<evidence type="ECO:0000256" key="1">
    <source>
        <dbReference type="PROSITE-ProRule" id="PRU00339"/>
    </source>
</evidence>
<dbReference type="SMART" id="SM00028">
    <property type="entry name" value="TPR"/>
    <property type="match status" value="3"/>
</dbReference>
<dbReference type="PROSITE" id="PS50005">
    <property type="entry name" value="TPR"/>
    <property type="match status" value="1"/>
</dbReference>
<keyword evidence="1" id="KW-0802">TPR repeat</keyword>
<dbReference type="KEGG" id="elk:111148168"/>
<feature type="compositionally biased region" description="Basic and acidic residues" evidence="2">
    <location>
        <begin position="290"/>
        <end position="302"/>
    </location>
</feature>
<feature type="repeat" description="TPR" evidence="1">
    <location>
        <begin position="344"/>
        <end position="377"/>
    </location>
</feature>
<feature type="compositionally biased region" description="Polar residues" evidence="2">
    <location>
        <begin position="521"/>
        <end position="532"/>
    </location>
</feature>
<dbReference type="Proteomes" id="UP000248482">
    <property type="component" value="Unplaced"/>
</dbReference>
<feature type="compositionally biased region" description="Basic residues" evidence="2">
    <location>
        <begin position="212"/>
        <end position="225"/>
    </location>
</feature>
<feature type="region of interest" description="Disordered" evidence="2">
    <location>
        <begin position="286"/>
        <end position="334"/>
    </location>
</feature>
<dbReference type="GeneID" id="111148168"/>
<dbReference type="RefSeq" id="XP_022360320.1">
    <property type="nucleotide sequence ID" value="XM_022504612.1"/>
</dbReference>
<dbReference type="InterPro" id="IPR011990">
    <property type="entry name" value="TPR-like_helical_dom_sf"/>
</dbReference>
<evidence type="ECO:0000256" key="2">
    <source>
        <dbReference type="SAM" id="MobiDB-lite"/>
    </source>
</evidence>
<name>A0A2Y9JR77_ENHLU</name>
<feature type="compositionally biased region" description="Low complexity" evidence="2">
    <location>
        <begin position="506"/>
        <end position="520"/>
    </location>
</feature>
<dbReference type="PANTHER" id="PTHR47678:SF1">
    <property type="entry name" value="TETRATRICOPEPTIDE REPEAT PROTEIN 31"/>
    <property type="match status" value="1"/>
</dbReference>
<feature type="region of interest" description="Disordered" evidence="2">
    <location>
        <begin position="212"/>
        <end position="270"/>
    </location>
</feature>
<dbReference type="PANTHER" id="PTHR47678">
    <property type="entry name" value="TETRATRICOPEPTIDE REPEAT PROTEIN 31"/>
    <property type="match status" value="1"/>
</dbReference>
<dbReference type="Gene3D" id="1.25.40.10">
    <property type="entry name" value="Tetratricopeptide repeat domain"/>
    <property type="match status" value="1"/>
</dbReference>
<dbReference type="SUPFAM" id="SSF48452">
    <property type="entry name" value="TPR-like"/>
    <property type="match status" value="1"/>
</dbReference>
<reference evidence="4" key="1">
    <citation type="submission" date="2025-08" db="UniProtKB">
        <authorList>
            <consortium name="RefSeq"/>
        </authorList>
    </citation>
    <scope>IDENTIFICATION</scope>
    <source>
        <tissue evidence="4">Blood</tissue>
    </source>
</reference>
<dbReference type="OrthoDB" id="2423701at2759"/>
<gene>
    <name evidence="4" type="primary">LOC111148168</name>
</gene>
<organism evidence="3 4">
    <name type="scientific">Enhydra lutris kenyoni</name>
    <name type="common">northern sea otter</name>
    <dbReference type="NCBI Taxonomy" id="391180"/>
    <lineage>
        <taxon>Eukaryota</taxon>
        <taxon>Metazoa</taxon>
        <taxon>Chordata</taxon>
        <taxon>Craniata</taxon>
        <taxon>Vertebrata</taxon>
        <taxon>Euteleostomi</taxon>
        <taxon>Mammalia</taxon>
        <taxon>Eutheria</taxon>
        <taxon>Laurasiatheria</taxon>
        <taxon>Carnivora</taxon>
        <taxon>Caniformia</taxon>
        <taxon>Musteloidea</taxon>
        <taxon>Mustelidae</taxon>
        <taxon>Lutrinae</taxon>
        <taxon>Enhydra</taxon>
    </lineage>
</organism>
<feature type="compositionally biased region" description="Polar residues" evidence="2">
    <location>
        <begin position="475"/>
        <end position="491"/>
    </location>
</feature>
<evidence type="ECO:0000313" key="4">
    <source>
        <dbReference type="RefSeq" id="XP_022360320.1"/>
    </source>
</evidence>
<feature type="compositionally biased region" description="Basic and acidic residues" evidence="2">
    <location>
        <begin position="226"/>
        <end position="237"/>
    </location>
</feature>